<evidence type="ECO:0000313" key="2">
    <source>
        <dbReference type="EMBL" id="VVC36143.1"/>
    </source>
</evidence>
<feature type="region of interest" description="Disordered" evidence="1">
    <location>
        <begin position="538"/>
        <end position="568"/>
    </location>
</feature>
<feature type="compositionally biased region" description="Polar residues" evidence="1">
    <location>
        <begin position="540"/>
        <end position="561"/>
    </location>
</feature>
<feature type="region of interest" description="Disordered" evidence="1">
    <location>
        <begin position="209"/>
        <end position="239"/>
    </location>
</feature>
<evidence type="ECO:0000256" key="1">
    <source>
        <dbReference type="SAM" id="MobiDB-lite"/>
    </source>
</evidence>
<accession>A0A5E4MXH0</accession>
<protein>
    <submittedName>
        <fullName evidence="2">Uncharacterized protein</fullName>
    </submittedName>
</protein>
<name>A0A5E4MXH0_9HEMI</name>
<sequence length="1398" mass="160152">MYAYLFIGYEINNDNIINTNRRQLKTTASVSLTENLRPTLKLQDINIDYEKNNSSSSSSDLVEHNVLALEDSNDTKCSSVDNQSSYDEHNFINTDETGQLKNTDLVKITANMRSESKLIGRPDASDVEVNSSDEESPGLKEPKLLVSEDEEEEEDSNGTNCNLVVNQSRYEVNFELISNDSNHSESTDLVIPTAGPKFGSNLERETDPFNDINNSDEDNTFESEQQVTMESEDNNTDCSSDVHHSFHEVNYETISNKSSQSETIDSKSKLEGEKDVLDDINRLNDGNSISEPEELFVSESEDYYDTNCSSVVTHTRYEVNYELISNESSQLDTTDLNIKTANLKPESMLEVGNHQNEEDNILVPGELTELVSEDSIDKNQVNQSCYAVNYELISNDSCHSENSDIVITNIDSKSESKLEVEAIPIYGINHHHEENTISESGEQLVLEPEKNYKANYSSVINHTRYSSTIDECNQLKTTGVKGSDSKPELNLNDKIHHLEDINHFDEDITILEAEEPLSLESREVMDGIHVVGGDDYEVPKSSSTQRNHSPESNHLTVTTAKESPEPNVDNENVFSDKSKEHIQFNKKQDLINSPSSKSCNKPEVSHINEEIINSKSEEHIQFNEKQDLINLPSSKSCNKPEVSQINEEITNSKSEEHILFNKNEDLINSPHPENCNKPEVSHINEEIINSKSEEHILFNKKEDLINSPLPENCNKPKVIHINEEIGNSKSEEYIQFRKQQELINTLRYKNSYKPKVSHINEEFGNSKSEEYIQFRKQQELINTLRYKNYNKPKVSHINEEISTSKSEEYIEFKNQQDLINTLRYKNFNKPKVSHINEVFSNSKSEEYIEFKNQQDLINTLRYKNFNKPRLIHINEDFSNSKSEEYIQFRKQQELINTLRYKNSNKPKMNYLDEDIIISKPKEQLQLVDEQNVIISKDGLNSYNSNREEHSSSNILHVIYPPDASFSSNNFKRDGHNLNSHFNEEIFTTKFNEFINLSDQQGVNSLVNLDHNKTSCETIQQKATLEMANVITTLMSYTKNSNEDETVDSNNLHDFDHFVEIVTNTKLEEKLRLEQKKFINSKGVSNGNNSRYYEAGSKLNDSVEIENNIDPQVSDKSDCEIIFMSNSKENDTSKNENLLRIPNSVSEIENNIEDNEKNTVSGPVEKTKRRTKLNVSIKLENILGVKPYFISGDSLIKRQNLEKNQYLKLKSCFSTIESLNAKKTNNNSAATTKDKPLNYNYTSSESDYSELEYSSTPKYLTVMESKLNTFKNEVNKRYGVNKLIAPTKPKENNPKQNLDKKNTVVNNPLYYSTNCDATINKNKRSKLSNTPVSRNVLNKKKKINTDDEFIENLCLEDDIDKKSGSRKKSWVKELEEKDIYLNKGKTVVAENRLCKLTFE</sequence>
<dbReference type="OrthoDB" id="6629147at2759"/>
<proteinExistence type="predicted"/>
<dbReference type="EMBL" id="CABPRJ010001431">
    <property type="protein sequence ID" value="VVC36143.1"/>
    <property type="molecule type" value="Genomic_DNA"/>
</dbReference>
<gene>
    <name evidence="2" type="ORF">CINCED_3A006643</name>
</gene>
<feature type="region of interest" description="Disordered" evidence="1">
    <location>
        <begin position="116"/>
        <end position="160"/>
    </location>
</feature>
<dbReference type="Proteomes" id="UP000325440">
    <property type="component" value="Unassembled WGS sequence"/>
</dbReference>
<organism evidence="2 3">
    <name type="scientific">Cinara cedri</name>
    <dbReference type="NCBI Taxonomy" id="506608"/>
    <lineage>
        <taxon>Eukaryota</taxon>
        <taxon>Metazoa</taxon>
        <taxon>Ecdysozoa</taxon>
        <taxon>Arthropoda</taxon>
        <taxon>Hexapoda</taxon>
        <taxon>Insecta</taxon>
        <taxon>Pterygota</taxon>
        <taxon>Neoptera</taxon>
        <taxon>Paraneoptera</taxon>
        <taxon>Hemiptera</taxon>
        <taxon>Sternorrhyncha</taxon>
        <taxon>Aphidomorpha</taxon>
        <taxon>Aphidoidea</taxon>
        <taxon>Aphididae</taxon>
        <taxon>Lachninae</taxon>
        <taxon>Cinara</taxon>
    </lineage>
</organism>
<reference evidence="2 3" key="1">
    <citation type="submission" date="2019-08" db="EMBL/GenBank/DDBJ databases">
        <authorList>
            <person name="Alioto T."/>
            <person name="Alioto T."/>
            <person name="Gomez Garrido J."/>
        </authorList>
    </citation>
    <scope>NUCLEOTIDE SEQUENCE [LARGE SCALE GENOMIC DNA]</scope>
</reference>
<feature type="compositionally biased region" description="Acidic residues" evidence="1">
    <location>
        <begin position="147"/>
        <end position="156"/>
    </location>
</feature>
<keyword evidence="3" id="KW-1185">Reference proteome</keyword>
<evidence type="ECO:0000313" key="3">
    <source>
        <dbReference type="Proteomes" id="UP000325440"/>
    </source>
</evidence>